<dbReference type="PANTHER" id="PTHR13504:SF38">
    <property type="entry name" value="FIDO DOMAIN-CONTAINING PROTEIN"/>
    <property type="match status" value="1"/>
</dbReference>
<feature type="domain" description="Fido" evidence="1">
    <location>
        <begin position="90"/>
        <end position="226"/>
    </location>
</feature>
<reference evidence="2 3" key="1">
    <citation type="journal article" date="2016" name="Sci. Rep.">
        <title>Metabolic traits of an uncultured archaeal lineage -MSBL1- from brine pools of the Red Sea.</title>
        <authorList>
            <person name="Mwirichia R."/>
            <person name="Alam I."/>
            <person name="Rashid M."/>
            <person name="Vinu M."/>
            <person name="Ba-Alawi W."/>
            <person name="Anthony Kamau A."/>
            <person name="Kamanda Ngugi D."/>
            <person name="Goker M."/>
            <person name="Klenk H.P."/>
            <person name="Bajic V."/>
            <person name="Stingl U."/>
        </authorList>
    </citation>
    <scope>NUCLEOTIDE SEQUENCE [LARGE SCALE GENOMIC DNA]</scope>
    <source>
        <strain evidence="2">SCGC-AAA382N08</strain>
    </source>
</reference>
<protein>
    <recommendedName>
        <fullName evidence="1">Fido domain-containing protein</fullName>
    </recommendedName>
</protein>
<dbReference type="Gene3D" id="1.10.3290.10">
    <property type="entry name" value="Fido-like domain"/>
    <property type="match status" value="1"/>
</dbReference>
<evidence type="ECO:0000313" key="2">
    <source>
        <dbReference type="EMBL" id="KXB08308.1"/>
    </source>
</evidence>
<proteinExistence type="predicted"/>
<comment type="caution">
    <text evidence="2">The sequence shown here is derived from an EMBL/GenBank/DDBJ whole genome shotgun (WGS) entry which is preliminary data.</text>
</comment>
<gene>
    <name evidence="2" type="ORF">AKJ56_01555</name>
</gene>
<dbReference type="EMBL" id="LHYJ01000019">
    <property type="protein sequence ID" value="KXB08308.1"/>
    <property type="molecule type" value="Genomic_DNA"/>
</dbReference>
<dbReference type="PROSITE" id="PS51459">
    <property type="entry name" value="FIDO"/>
    <property type="match status" value="1"/>
</dbReference>
<dbReference type="Proteomes" id="UP000070175">
    <property type="component" value="Unassembled WGS sequence"/>
</dbReference>
<dbReference type="InterPro" id="IPR040198">
    <property type="entry name" value="Fido_containing"/>
</dbReference>
<evidence type="ECO:0000313" key="3">
    <source>
        <dbReference type="Proteomes" id="UP000070175"/>
    </source>
</evidence>
<dbReference type="SUPFAM" id="SSF140931">
    <property type="entry name" value="Fic-like"/>
    <property type="match status" value="1"/>
</dbReference>
<sequence length="298" mass="34652">MKKVILKELRSRLLERASLSNLPKSVWKRNAALNTWGTNAVEGNTITRKEAEKILIDKQSVANKPTRDVMETIQHEQAFRSLLDRQGREITLETILELHEEVFRGILKDAGQWRRVNVRIKGAKFSPPRMEKVVQEMENWKEEYRQKDVEGGEVFNLGAWMHYEFERIHPFSDGNGRVGRLVLNLHFLNRNWPPIHVLPRHKDDYLDSLNEAANENFDPLKNFLKTRMTSSLIDLLDQVGTKEDELITLKEASKKTPYGNRYLSLRCKQGELPALKSDGKWKTSETALKLYMETVGRK</sequence>
<accession>A0A133VPE6</accession>
<organism evidence="2 3">
    <name type="scientific">candidate division MSBL1 archaeon SCGC-AAA382N08</name>
    <dbReference type="NCBI Taxonomy" id="1698285"/>
    <lineage>
        <taxon>Archaea</taxon>
        <taxon>Methanobacteriati</taxon>
        <taxon>Methanobacteriota</taxon>
        <taxon>candidate division MSBL1</taxon>
    </lineage>
</organism>
<name>A0A133VPE6_9EURY</name>
<dbReference type="AlphaFoldDB" id="A0A133VPE6"/>
<dbReference type="Pfam" id="PF02661">
    <property type="entry name" value="Fic"/>
    <property type="match status" value="1"/>
</dbReference>
<evidence type="ECO:0000259" key="1">
    <source>
        <dbReference type="PROSITE" id="PS51459"/>
    </source>
</evidence>
<dbReference type="InterPro" id="IPR003812">
    <property type="entry name" value="Fido"/>
</dbReference>
<dbReference type="InterPro" id="IPR036597">
    <property type="entry name" value="Fido-like_dom_sf"/>
</dbReference>
<keyword evidence="3" id="KW-1185">Reference proteome</keyword>
<dbReference type="PANTHER" id="PTHR13504">
    <property type="entry name" value="FIDO DOMAIN-CONTAINING PROTEIN DDB_G0283145"/>
    <property type="match status" value="1"/>
</dbReference>